<evidence type="ECO:0000256" key="2">
    <source>
        <dbReference type="ARBA" id="ARBA00008661"/>
    </source>
</evidence>
<evidence type="ECO:0000256" key="6">
    <source>
        <dbReference type="ARBA" id="ARBA00022968"/>
    </source>
</evidence>
<evidence type="ECO:0000256" key="1">
    <source>
        <dbReference type="ARBA" id="ARBA00004323"/>
    </source>
</evidence>
<dbReference type="FunFam" id="3.90.550.50:FF:000001">
    <property type="entry name" value="Hexosyltransferase"/>
    <property type="match status" value="1"/>
</dbReference>
<evidence type="ECO:0000256" key="3">
    <source>
        <dbReference type="ARBA" id="ARBA00022676"/>
    </source>
</evidence>
<evidence type="ECO:0000256" key="5">
    <source>
        <dbReference type="ARBA" id="ARBA00022692"/>
    </source>
</evidence>
<evidence type="ECO:0000256" key="10">
    <source>
        <dbReference type="ARBA" id="ARBA00023180"/>
    </source>
</evidence>
<evidence type="ECO:0000256" key="7">
    <source>
        <dbReference type="ARBA" id="ARBA00022989"/>
    </source>
</evidence>
<dbReference type="EMBL" id="JARQZJ010000102">
    <property type="protein sequence ID" value="KAK9886752.1"/>
    <property type="molecule type" value="Genomic_DNA"/>
</dbReference>
<dbReference type="GO" id="GO:0000139">
    <property type="term" value="C:Golgi membrane"/>
    <property type="evidence" value="ECO:0007669"/>
    <property type="project" value="UniProtKB-SubCell"/>
</dbReference>
<name>A0AAW1UTF4_9CUCU</name>
<dbReference type="PANTHER" id="PTHR11214">
    <property type="entry name" value="BETA-1,3-N-ACETYLGLUCOSAMINYLTRANSFERASE"/>
    <property type="match status" value="1"/>
</dbReference>
<dbReference type="GO" id="GO:0006493">
    <property type="term" value="P:protein O-linked glycosylation"/>
    <property type="evidence" value="ECO:0007669"/>
    <property type="project" value="TreeGrafter"/>
</dbReference>
<dbReference type="AlphaFoldDB" id="A0AAW1UTF4"/>
<evidence type="ECO:0000313" key="12">
    <source>
        <dbReference type="EMBL" id="KAK9886752.1"/>
    </source>
</evidence>
<reference evidence="12 13" key="1">
    <citation type="submission" date="2023-03" db="EMBL/GenBank/DDBJ databases">
        <title>Genome insight into feeding habits of ladybird beetles.</title>
        <authorList>
            <person name="Li H.-S."/>
            <person name="Huang Y.-H."/>
            <person name="Pang H."/>
        </authorList>
    </citation>
    <scope>NUCLEOTIDE SEQUENCE [LARGE SCALE GENOMIC DNA]</scope>
    <source>
        <strain evidence="12">SYSU_2023b</strain>
        <tissue evidence="12">Whole body</tissue>
    </source>
</reference>
<dbReference type="PANTHER" id="PTHR11214:SF376">
    <property type="entry name" value="HEXOSYLTRANSFERASE"/>
    <property type="match status" value="1"/>
</dbReference>
<keyword evidence="6 11" id="KW-0735">Signal-anchor</keyword>
<dbReference type="InterPro" id="IPR002659">
    <property type="entry name" value="Glyco_trans_31"/>
</dbReference>
<sequence length="343" mass="40351">MRKKFVYITAVFIAFILILILFNIKDDSDHEISNLPVNEPPTFKKLTRKTSEQLSTASLSNDDYTKLMNIDFTFRILPLVCQNTEPLLLIVIHSAPRHFENRKVIRLTWATNGSKKKLLFMIGSPDQNATDSSELQNQILEESRNFRDIIQGSFVDSYSNLTYKHVMAYKYTIYHCNHTKLVLKTDDDVFVNINNLLNYIYWDLPDYGVEKLLLCNLWDRAMVRRSYRSKYRVSFDEYSAKTFPVYCSGWFILYSPDVVFSLYQEAQKSQYFWIDDVFLTGILAKRLNITHYNIKNQVIPRENFEKILNGQCDQFSAEFILGRPNMETESISKLWSCVQKWMA</sequence>
<evidence type="ECO:0000256" key="8">
    <source>
        <dbReference type="ARBA" id="ARBA00023034"/>
    </source>
</evidence>
<comment type="similarity">
    <text evidence="2 11">Belongs to the glycosyltransferase 31 family.</text>
</comment>
<dbReference type="Gene3D" id="3.90.550.50">
    <property type="match status" value="1"/>
</dbReference>
<dbReference type="GO" id="GO:0016758">
    <property type="term" value="F:hexosyltransferase activity"/>
    <property type="evidence" value="ECO:0007669"/>
    <property type="project" value="InterPro"/>
</dbReference>
<keyword evidence="10" id="KW-0325">Glycoprotein</keyword>
<keyword evidence="8 11" id="KW-0333">Golgi apparatus</keyword>
<organism evidence="12 13">
    <name type="scientific">Henosepilachna vigintioctopunctata</name>
    <dbReference type="NCBI Taxonomy" id="420089"/>
    <lineage>
        <taxon>Eukaryota</taxon>
        <taxon>Metazoa</taxon>
        <taxon>Ecdysozoa</taxon>
        <taxon>Arthropoda</taxon>
        <taxon>Hexapoda</taxon>
        <taxon>Insecta</taxon>
        <taxon>Pterygota</taxon>
        <taxon>Neoptera</taxon>
        <taxon>Endopterygota</taxon>
        <taxon>Coleoptera</taxon>
        <taxon>Polyphaga</taxon>
        <taxon>Cucujiformia</taxon>
        <taxon>Coccinelloidea</taxon>
        <taxon>Coccinellidae</taxon>
        <taxon>Epilachninae</taxon>
        <taxon>Epilachnini</taxon>
        <taxon>Henosepilachna</taxon>
    </lineage>
</organism>
<feature type="transmembrane region" description="Helical" evidence="11">
    <location>
        <begin position="5"/>
        <end position="24"/>
    </location>
</feature>
<keyword evidence="13" id="KW-1185">Reference proteome</keyword>
<evidence type="ECO:0000256" key="9">
    <source>
        <dbReference type="ARBA" id="ARBA00023136"/>
    </source>
</evidence>
<evidence type="ECO:0000256" key="4">
    <source>
        <dbReference type="ARBA" id="ARBA00022679"/>
    </source>
</evidence>
<comment type="subcellular location">
    <subcellularLocation>
        <location evidence="1 11">Golgi apparatus membrane</location>
        <topology evidence="1 11">Single-pass type II membrane protein</topology>
    </subcellularLocation>
</comment>
<keyword evidence="9 11" id="KW-0472">Membrane</keyword>
<dbReference type="Pfam" id="PF01762">
    <property type="entry name" value="Galactosyl_T"/>
    <property type="match status" value="1"/>
</dbReference>
<keyword evidence="5 11" id="KW-0812">Transmembrane</keyword>
<proteinExistence type="inferred from homology"/>
<dbReference type="Proteomes" id="UP001431783">
    <property type="component" value="Unassembled WGS sequence"/>
</dbReference>
<keyword evidence="3 11" id="KW-0328">Glycosyltransferase</keyword>
<evidence type="ECO:0000313" key="13">
    <source>
        <dbReference type="Proteomes" id="UP001431783"/>
    </source>
</evidence>
<gene>
    <name evidence="12" type="ORF">WA026_018404</name>
</gene>
<dbReference type="EC" id="2.4.1.-" evidence="11"/>
<keyword evidence="7 11" id="KW-1133">Transmembrane helix</keyword>
<keyword evidence="4" id="KW-0808">Transferase</keyword>
<accession>A0AAW1UTF4</accession>
<comment type="caution">
    <text evidence="12">The sequence shown here is derived from an EMBL/GenBank/DDBJ whole genome shotgun (WGS) entry which is preliminary data.</text>
</comment>
<evidence type="ECO:0000256" key="11">
    <source>
        <dbReference type="RuleBase" id="RU363063"/>
    </source>
</evidence>
<protein>
    <recommendedName>
        <fullName evidence="11">Hexosyltransferase</fullName>
        <ecNumber evidence="11">2.4.1.-</ecNumber>
    </recommendedName>
</protein>